<evidence type="ECO:0000313" key="5">
    <source>
        <dbReference type="EMBL" id="CAE0685316.1"/>
    </source>
</evidence>
<dbReference type="CDD" id="cd00051">
    <property type="entry name" value="EFh"/>
    <property type="match status" value="1"/>
</dbReference>
<feature type="region of interest" description="Disordered" evidence="2">
    <location>
        <begin position="30"/>
        <end position="62"/>
    </location>
</feature>
<keyword evidence="1" id="KW-0106">Calcium</keyword>
<feature type="domain" description="EF-hand" evidence="4">
    <location>
        <begin position="231"/>
        <end position="266"/>
    </location>
</feature>
<dbReference type="OrthoDB" id="26525at2759"/>
<dbReference type="InterPro" id="IPR018247">
    <property type="entry name" value="EF_Hand_1_Ca_BS"/>
</dbReference>
<evidence type="ECO:0000256" key="1">
    <source>
        <dbReference type="ARBA" id="ARBA00022837"/>
    </source>
</evidence>
<feature type="non-terminal residue" evidence="5">
    <location>
        <position position="310"/>
    </location>
</feature>
<proteinExistence type="predicted"/>
<dbReference type="EMBL" id="HBIW01000878">
    <property type="protein sequence ID" value="CAE0685316.1"/>
    <property type="molecule type" value="Transcribed_RNA"/>
</dbReference>
<feature type="compositionally biased region" description="Polar residues" evidence="2">
    <location>
        <begin position="38"/>
        <end position="50"/>
    </location>
</feature>
<gene>
    <name evidence="5" type="ORF">PCAL00307_LOCUS750</name>
    <name evidence="6" type="ORF">PECAL_2P03610</name>
</gene>
<accession>A0A7S4E222</accession>
<feature type="domain" description="EF-hand" evidence="4">
    <location>
        <begin position="267"/>
        <end position="302"/>
    </location>
</feature>
<dbReference type="Proteomes" id="UP000789595">
    <property type="component" value="Unassembled WGS sequence"/>
</dbReference>
<feature type="non-terminal residue" evidence="5">
    <location>
        <position position="1"/>
    </location>
</feature>
<feature type="transmembrane region" description="Helical" evidence="3">
    <location>
        <begin position="197"/>
        <end position="216"/>
    </location>
</feature>
<evidence type="ECO:0000256" key="3">
    <source>
        <dbReference type="SAM" id="Phobius"/>
    </source>
</evidence>
<dbReference type="Gene3D" id="1.10.238.10">
    <property type="entry name" value="EF-hand"/>
    <property type="match status" value="1"/>
</dbReference>
<dbReference type="Pfam" id="PF13499">
    <property type="entry name" value="EF-hand_7"/>
    <property type="match status" value="1"/>
</dbReference>
<reference evidence="5" key="1">
    <citation type="submission" date="2021-01" db="EMBL/GenBank/DDBJ databases">
        <authorList>
            <person name="Corre E."/>
            <person name="Pelletier E."/>
            <person name="Niang G."/>
            <person name="Scheremetjew M."/>
            <person name="Finn R."/>
            <person name="Kale V."/>
            <person name="Holt S."/>
            <person name="Cochrane G."/>
            <person name="Meng A."/>
            <person name="Brown T."/>
            <person name="Cohen L."/>
        </authorList>
    </citation>
    <scope>NUCLEOTIDE SEQUENCE</scope>
    <source>
        <strain evidence="5">CCMP1756</strain>
    </source>
</reference>
<dbReference type="SUPFAM" id="SSF47473">
    <property type="entry name" value="EF-hand"/>
    <property type="match status" value="1"/>
</dbReference>
<evidence type="ECO:0000259" key="4">
    <source>
        <dbReference type="PROSITE" id="PS50222"/>
    </source>
</evidence>
<keyword evidence="3" id="KW-1133">Transmembrane helix</keyword>
<evidence type="ECO:0000256" key="2">
    <source>
        <dbReference type="SAM" id="MobiDB-lite"/>
    </source>
</evidence>
<keyword evidence="3" id="KW-0812">Transmembrane</keyword>
<organism evidence="5">
    <name type="scientific">Pelagomonas calceolata</name>
    <dbReference type="NCBI Taxonomy" id="35677"/>
    <lineage>
        <taxon>Eukaryota</taxon>
        <taxon>Sar</taxon>
        <taxon>Stramenopiles</taxon>
        <taxon>Ochrophyta</taxon>
        <taxon>Pelagophyceae</taxon>
        <taxon>Pelagomonadales</taxon>
        <taxon>Pelagomonadaceae</taxon>
        <taxon>Pelagomonas</taxon>
    </lineage>
</organism>
<dbReference type="PROSITE" id="PS50222">
    <property type="entry name" value="EF_HAND_2"/>
    <property type="match status" value="2"/>
</dbReference>
<dbReference type="EMBL" id="CAKKNE010000002">
    <property type="protein sequence ID" value="CAH0367346.1"/>
    <property type="molecule type" value="Genomic_DNA"/>
</dbReference>
<reference evidence="6" key="2">
    <citation type="submission" date="2021-11" db="EMBL/GenBank/DDBJ databases">
        <authorList>
            <consortium name="Genoscope - CEA"/>
            <person name="William W."/>
        </authorList>
    </citation>
    <scope>NUCLEOTIDE SEQUENCE</scope>
</reference>
<evidence type="ECO:0000313" key="7">
    <source>
        <dbReference type="Proteomes" id="UP000789595"/>
    </source>
</evidence>
<dbReference type="AlphaFoldDB" id="A0A7S4E222"/>
<dbReference type="PROSITE" id="PS00018">
    <property type="entry name" value="EF_HAND_1"/>
    <property type="match status" value="2"/>
</dbReference>
<keyword evidence="3" id="KW-0472">Membrane</keyword>
<name>A0A7S4E222_9STRA</name>
<feature type="transmembrane region" description="Helical" evidence="3">
    <location>
        <begin position="123"/>
        <end position="145"/>
    </location>
</feature>
<keyword evidence="7" id="KW-1185">Reference proteome</keyword>
<dbReference type="SMART" id="SM00054">
    <property type="entry name" value="EFh"/>
    <property type="match status" value="2"/>
</dbReference>
<sequence>FLSKFGRSCALLQEGQRNCGNRSIFASEQKQARIRGSGTEQNQKQDSTMSAPGEYGGVSTSDETLQSTFSSTRARLQAHAAKLKKSILEGTVELATLGTIGAVLMVFVSATAILGNITRIKPASALLMVYCVAGGIALLVLEFSASPPSFLPGFVLHRLRKLRQMLHFECHILTVATGRALCYLFFGSLLLADAGSALGTCVGGYLAFVGLAMLYVSRSAVAKLRALMPRAAEASLRDAFARHDSDSDGKLSKAEFAELCEGLGGDLTPRERECALSLLDVDGSGTIELDEFLAWYTGRNWQMALHAFGA</sequence>
<dbReference type="GO" id="GO:0005509">
    <property type="term" value="F:calcium ion binding"/>
    <property type="evidence" value="ECO:0007669"/>
    <property type="project" value="InterPro"/>
</dbReference>
<feature type="transmembrane region" description="Helical" evidence="3">
    <location>
        <begin position="94"/>
        <end position="117"/>
    </location>
</feature>
<dbReference type="InterPro" id="IPR002048">
    <property type="entry name" value="EF_hand_dom"/>
</dbReference>
<protein>
    <recommendedName>
        <fullName evidence="4">EF-hand domain-containing protein</fullName>
    </recommendedName>
</protein>
<dbReference type="InterPro" id="IPR011992">
    <property type="entry name" value="EF-hand-dom_pair"/>
</dbReference>
<evidence type="ECO:0000313" key="6">
    <source>
        <dbReference type="EMBL" id="CAH0367346.1"/>
    </source>
</evidence>